<dbReference type="STRING" id="1555112.LIP_2991"/>
<dbReference type="Proteomes" id="UP000065807">
    <property type="component" value="Chromosome"/>
</dbReference>
<keyword evidence="4 6" id="KW-0808">Transferase</keyword>
<dbReference type="Gene3D" id="3.40.640.10">
    <property type="entry name" value="Type I PLP-dependent aspartate aminotransferase-like (Major domain)"/>
    <property type="match status" value="1"/>
</dbReference>
<evidence type="ECO:0000256" key="1">
    <source>
        <dbReference type="ARBA" id="ARBA00001933"/>
    </source>
</evidence>
<keyword evidence="9" id="KW-1185">Reference proteome</keyword>
<reference evidence="9" key="2">
    <citation type="journal article" date="2016" name="Int. J. Syst. Evol. Microbiol.">
        <title>Complete genome sequence and cell structure of Limnochorda pilosa, a Gram-negative spore-former within the phylum Firmicutes.</title>
        <authorList>
            <person name="Watanabe M."/>
            <person name="Kojima H."/>
            <person name="Fukui M."/>
        </authorList>
    </citation>
    <scope>NUCLEOTIDE SEQUENCE [LARGE SCALE GENOMIC DNA]</scope>
    <source>
        <strain evidence="9">HC45</strain>
    </source>
</reference>
<dbReference type="Pfam" id="PF00155">
    <property type="entry name" value="Aminotran_1_2"/>
    <property type="match status" value="1"/>
</dbReference>
<proteinExistence type="inferred from homology"/>
<dbReference type="InterPro" id="IPR015421">
    <property type="entry name" value="PyrdxlP-dep_Trfase_major"/>
</dbReference>
<evidence type="ECO:0000256" key="3">
    <source>
        <dbReference type="ARBA" id="ARBA00022576"/>
    </source>
</evidence>
<dbReference type="PANTHER" id="PTHR46383">
    <property type="entry name" value="ASPARTATE AMINOTRANSFERASE"/>
    <property type="match status" value="1"/>
</dbReference>
<evidence type="ECO:0000313" key="8">
    <source>
        <dbReference type="EMBL" id="BAS28820.1"/>
    </source>
</evidence>
<dbReference type="AlphaFoldDB" id="A0A0K2SNX7"/>
<comment type="cofactor">
    <cofactor evidence="1 6">
        <name>pyridoxal 5'-phosphate</name>
        <dbReference type="ChEBI" id="CHEBI:597326"/>
    </cofactor>
</comment>
<name>A0A0K2SNX7_LIMPI</name>
<dbReference type="CDD" id="cd00609">
    <property type="entry name" value="AAT_like"/>
    <property type="match status" value="1"/>
</dbReference>
<dbReference type="EC" id="2.6.1.-" evidence="6"/>
<feature type="domain" description="Aminotransferase class I/classII large" evidence="7">
    <location>
        <begin position="31"/>
        <end position="389"/>
    </location>
</feature>
<dbReference type="InterPro" id="IPR015422">
    <property type="entry name" value="PyrdxlP-dep_Trfase_small"/>
</dbReference>
<dbReference type="InterPro" id="IPR004838">
    <property type="entry name" value="NHTrfase_class1_PyrdxlP-BS"/>
</dbReference>
<keyword evidence="3 6" id="KW-0032">Aminotransferase</keyword>
<evidence type="ECO:0000256" key="2">
    <source>
        <dbReference type="ARBA" id="ARBA00007441"/>
    </source>
</evidence>
<dbReference type="GO" id="GO:0030170">
    <property type="term" value="F:pyridoxal phosphate binding"/>
    <property type="evidence" value="ECO:0007669"/>
    <property type="project" value="InterPro"/>
</dbReference>
<dbReference type="Gene3D" id="3.90.1150.10">
    <property type="entry name" value="Aspartate Aminotransferase, domain 1"/>
    <property type="match status" value="1"/>
</dbReference>
<dbReference type="OrthoDB" id="9803354at2"/>
<dbReference type="InterPro" id="IPR050596">
    <property type="entry name" value="AspAT/PAT-like"/>
</dbReference>
<gene>
    <name evidence="8" type="ORF">LIP_2991</name>
</gene>
<accession>A0A0K2SNX7</accession>
<comment type="similarity">
    <text evidence="2 6">Belongs to the class-I pyridoxal-phosphate-dependent aminotransferase family.</text>
</comment>
<dbReference type="RefSeq" id="WP_068139741.1">
    <property type="nucleotide sequence ID" value="NZ_AP014924.1"/>
</dbReference>
<dbReference type="InterPro" id="IPR015424">
    <property type="entry name" value="PyrdxlP-dep_Trfase"/>
</dbReference>
<dbReference type="SUPFAM" id="SSF53383">
    <property type="entry name" value="PLP-dependent transferases"/>
    <property type="match status" value="1"/>
</dbReference>
<dbReference type="FunFam" id="3.40.640.10:FF:000033">
    <property type="entry name" value="Aspartate aminotransferase"/>
    <property type="match status" value="1"/>
</dbReference>
<dbReference type="KEGG" id="lpil:LIP_2991"/>
<evidence type="ECO:0000256" key="6">
    <source>
        <dbReference type="RuleBase" id="RU000481"/>
    </source>
</evidence>
<reference evidence="9" key="1">
    <citation type="submission" date="2015-07" db="EMBL/GenBank/DDBJ databases">
        <title>Complete genome sequence and phylogenetic analysis of Limnochorda pilosa.</title>
        <authorList>
            <person name="Watanabe M."/>
            <person name="Kojima H."/>
            <person name="Fukui M."/>
        </authorList>
    </citation>
    <scope>NUCLEOTIDE SEQUENCE [LARGE SCALE GENOMIC DNA]</scope>
    <source>
        <strain evidence="9">HC45</strain>
    </source>
</reference>
<sequence>MELARRIDRIEPSPTLAMSARARALTQQGVDVVDLGVGEPDFDTPEPIKEAAVRALRDGRTKYTASAGIPELREAIAQKLRRENGLPYAREDVLVTVGAKHAVYLALQALCNPGDRVLLPAPYWVSYAEQVRLVDAEPVFLPTREEDGFKLTPETLAAHVAGARALILNSPNNPTGAVYTPQELGALGEVLDREPGCWLLSDEIYEPFVYDGARHASLLALRPELRERAVLIHGFSKTYAMTGWRLGYAAGPRPLVAAMVNLQSHSTSNATSFAQVAAVEALQGSQRPVEEMVRVFQQRRDLLLSGLARLPGLRCTRPAGAFYLFPNVSGVFGRSYRGEVVHGSQDLAERLLDGVATATVPGTAFGTEGYLRLSYAASTERLEEGLHRLNAFWEETEP</sequence>
<dbReference type="GO" id="GO:0008483">
    <property type="term" value="F:transaminase activity"/>
    <property type="evidence" value="ECO:0007669"/>
    <property type="project" value="UniProtKB-KW"/>
</dbReference>
<dbReference type="GO" id="GO:0006520">
    <property type="term" value="P:amino acid metabolic process"/>
    <property type="evidence" value="ECO:0007669"/>
    <property type="project" value="InterPro"/>
</dbReference>
<dbReference type="PATRIC" id="fig|1555112.3.peg.3038"/>
<evidence type="ECO:0000256" key="5">
    <source>
        <dbReference type="ARBA" id="ARBA00022898"/>
    </source>
</evidence>
<evidence type="ECO:0000313" key="9">
    <source>
        <dbReference type="Proteomes" id="UP000065807"/>
    </source>
</evidence>
<protein>
    <recommendedName>
        <fullName evidence="6">Aminotransferase</fullName>
        <ecNumber evidence="6">2.6.1.-</ecNumber>
    </recommendedName>
</protein>
<dbReference type="EMBL" id="AP014924">
    <property type="protein sequence ID" value="BAS28820.1"/>
    <property type="molecule type" value="Genomic_DNA"/>
</dbReference>
<keyword evidence="5" id="KW-0663">Pyridoxal phosphate</keyword>
<dbReference type="PROSITE" id="PS00105">
    <property type="entry name" value="AA_TRANSFER_CLASS_1"/>
    <property type="match status" value="1"/>
</dbReference>
<evidence type="ECO:0000259" key="7">
    <source>
        <dbReference type="Pfam" id="PF00155"/>
    </source>
</evidence>
<organism evidence="8 9">
    <name type="scientific">Limnochorda pilosa</name>
    <dbReference type="NCBI Taxonomy" id="1555112"/>
    <lineage>
        <taxon>Bacteria</taxon>
        <taxon>Bacillati</taxon>
        <taxon>Bacillota</taxon>
        <taxon>Limnochordia</taxon>
        <taxon>Limnochordales</taxon>
        <taxon>Limnochordaceae</taxon>
        <taxon>Limnochorda</taxon>
    </lineage>
</organism>
<evidence type="ECO:0000256" key="4">
    <source>
        <dbReference type="ARBA" id="ARBA00022679"/>
    </source>
</evidence>
<dbReference type="InterPro" id="IPR004839">
    <property type="entry name" value="Aminotransferase_I/II_large"/>
</dbReference>
<dbReference type="PANTHER" id="PTHR46383:SF1">
    <property type="entry name" value="ASPARTATE AMINOTRANSFERASE"/>
    <property type="match status" value="1"/>
</dbReference>